<organism evidence="1 2">
    <name type="scientific">Mycena sanguinolenta</name>
    <dbReference type="NCBI Taxonomy" id="230812"/>
    <lineage>
        <taxon>Eukaryota</taxon>
        <taxon>Fungi</taxon>
        <taxon>Dikarya</taxon>
        <taxon>Basidiomycota</taxon>
        <taxon>Agaricomycotina</taxon>
        <taxon>Agaricomycetes</taxon>
        <taxon>Agaricomycetidae</taxon>
        <taxon>Agaricales</taxon>
        <taxon>Marasmiineae</taxon>
        <taxon>Mycenaceae</taxon>
        <taxon>Mycena</taxon>
    </lineage>
</organism>
<evidence type="ECO:0000313" key="1">
    <source>
        <dbReference type="EMBL" id="KAF7346108.1"/>
    </source>
</evidence>
<sequence length="238" mass="27450">MLAGVSIILTNERQLASFEDLLKARPEVIPYIRSLWTICPGSVRRVHKTCVNIINTCIHLRALACHPHVLLESISRGPDFKHTRCVDLTMIEFRVTWNSFMQSPNGAKLFNQLQRLHFIGALDNSAWANWAVIPKLDNLSRASIAMGSHKQIQPSLFAQLIKSPKLQQVVITTRLHGEDQQMLSNAVQDIDDRFGVIHRRRRWKESNLWHESLQDPNRFWNQAKEEKYLPPPPRPNAK</sequence>
<evidence type="ECO:0000313" key="2">
    <source>
        <dbReference type="Proteomes" id="UP000623467"/>
    </source>
</evidence>
<dbReference type="AlphaFoldDB" id="A0A8H7CSR6"/>
<keyword evidence="2" id="KW-1185">Reference proteome</keyword>
<protein>
    <submittedName>
        <fullName evidence="1">Uncharacterized protein</fullName>
    </submittedName>
</protein>
<proteinExistence type="predicted"/>
<dbReference type="Proteomes" id="UP000623467">
    <property type="component" value="Unassembled WGS sequence"/>
</dbReference>
<accession>A0A8H7CSR6</accession>
<name>A0A8H7CSR6_9AGAR</name>
<reference evidence="1" key="1">
    <citation type="submission" date="2020-05" db="EMBL/GenBank/DDBJ databases">
        <title>Mycena genomes resolve the evolution of fungal bioluminescence.</title>
        <authorList>
            <person name="Tsai I.J."/>
        </authorList>
    </citation>
    <scope>NUCLEOTIDE SEQUENCE</scope>
    <source>
        <strain evidence="1">160909Yilan</strain>
    </source>
</reference>
<dbReference type="OrthoDB" id="2935230at2759"/>
<dbReference type="EMBL" id="JACAZH010000019">
    <property type="protein sequence ID" value="KAF7346108.1"/>
    <property type="molecule type" value="Genomic_DNA"/>
</dbReference>
<comment type="caution">
    <text evidence="1">The sequence shown here is derived from an EMBL/GenBank/DDBJ whole genome shotgun (WGS) entry which is preliminary data.</text>
</comment>
<gene>
    <name evidence="1" type="ORF">MSAN_01837500</name>
</gene>